<dbReference type="Proteomes" id="UP000320231">
    <property type="component" value="Chromosome"/>
</dbReference>
<proteinExistence type="predicted"/>
<organism evidence="2 3">
    <name type="scientific">Vreelandella sulfidaeris</name>
    <dbReference type="NCBI Taxonomy" id="115553"/>
    <lineage>
        <taxon>Bacteria</taxon>
        <taxon>Pseudomonadati</taxon>
        <taxon>Pseudomonadota</taxon>
        <taxon>Gammaproteobacteria</taxon>
        <taxon>Oceanospirillales</taxon>
        <taxon>Halomonadaceae</taxon>
        <taxon>Vreelandella</taxon>
    </lineage>
</organism>
<evidence type="ECO:0000259" key="1">
    <source>
        <dbReference type="Pfam" id="PF01726"/>
    </source>
</evidence>
<dbReference type="GO" id="GO:0004252">
    <property type="term" value="F:serine-type endopeptidase activity"/>
    <property type="evidence" value="ECO:0007669"/>
    <property type="project" value="InterPro"/>
</dbReference>
<dbReference type="Pfam" id="PF01726">
    <property type="entry name" value="LexA_DNA_bind"/>
    <property type="match status" value="1"/>
</dbReference>
<reference evidence="2 3" key="1">
    <citation type="journal article" date="2019" name="Microbiol. Resour. Announc.">
        <title>Complete Genome Sequence of Halomonas sulfidaeris Strain Esulfide1 Isolated from a Metal Sulfide Rock at a Depth of 2,200 Meters, Obtained Using Nanopore Sequencing.</title>
        <authorList>
            <person name="Saito M."/>
            <person name="Nishigata A."/>
            <person name="Galipon J."/>
            <person name="Arakawa K."/>
        </authorList>
    </citation>
    <scope>NUCLEOTIDE SEQUENCE [LARGE SCALE GENOMIC DNA]</scope>
    <source>
        <strain evidence="2 3">ATCC BAA-803</strain>
    </source>
</reference>
<name>A0A455UDC8_9GAMM</name>
<dbReference type="EMBL" id="AP019514">
    <property type="protein sequence ID" value="BBI62328.1"/>
    <property type="molecule type" value="Genomic_DNA"/>
</dbReference>
<dbReference type="AlphaFoldDB" id="A0A455UDC8"/>
<protein>
    <recommendedName>
        <fullName evidence="1">LexA repressor DNA-binding domain-containing protein</fullName>
    </recommendedName>
</protein>
<sequence length="78" mass="8565">MFLIFIVKTMGEFGYPPTRAEIAKALGFRSPNAAEEHLRALERKGLFALSAIPLAASACPTKSPKKPWIVPPQPYPPM</sequence>
<dbReference type="InterPro" id="IPR036388">
    <property type="entry name" value="WH-like_DNA-bd_sf"/>
</dbReference>
<dbReference type="GO" id="GO:0006508">
    <property type="term" value="P:proteolysis"/>
    <property type="evidence" value="ECO:0007669"/>
    <property type="project" value="InterPro"/>
</dbReference>
<dbReference type="Gene3D" id="1.10.10.10">
    <property type="entry name" value="Winged helix-like DNA-binding domain superfamily/Winged helix DNA-binding domain"/>
    <property type="match status" value="1"/>
</dbReference>
<feature type="domain" description="LexA repressor DNA-binding" evidence="1">
    <location>
        <begin position="3"/>
        <end position="47"/>
    </location>
</feature>
<dbReference type="InterPro" id="IPR006199">
    <property type="entry name" value="LexA_DNA-bd_dom"/>
</dbReference>
<dbReference type="SUPFAM" id="SSF46785">
    <property type="entry name" value="Winged helix' DNA-binding domain"/>
    <property type="match status" value="1"/>
</dbReference>
<evidence type="ECO:0000313" key="3">
    <source>
        <dbReference type="Proteomes" id="UP000320231"/>
    </source>
</evidence>
<gene>
    <name evidence="2" type="ORF">HSBAA_36340</name>
</gene>
<dbReference type="KEGG" id="hsr:HSBAA_36340"/>
<accession>A0A455UDC8</accession>
<dbReference type="InterPro" id="IPR036390">
    <property type="entry name" value="WH_DNA-bd_sf"/>
</dbReference>
<evidence type="ECO:0000313" key="2">
    <source>
        <dbReference type="EMBL" id="BBI62328.1"/>
    </source>
</evidence>